<name>B8C003_THAPS</name>
<dbReference type="GO" id="GO:0035556">
    <property type="term" value="P:intracellular signal transduction"/>
    <property type="evidence" value="ECO:0007669"/>
    <property type="project" value="InterPro"/>
</dbReference>
<gene>
    <name evidence="4" type="ORF">THAPSDRAFT_262251</name>
</gene>
<protein>
    <submittedName>
        <fullName evidence="4">Soluble adenylyl cyclase</fullName>
        <ecNumber evidence="4">4.6.1.1</ecNumber>
    </submittedName>
</protein>
<dbReference type="KEGG" id="tps:THAPSDRAFT_262251"/>
<proteinExistence type="predicted"/>
<dbReference type="SUPFAM" id="SSF55073">
    <property type="entry name" value="Nucleotide cyclase"/>
    <property type="match status" value="2"/>
</dbReference>
<keyword evidence="4" id="KW-0456">Lyase</keyword>
<dbReference type="InterPro" id="IPR029787">
    <property type="entry name" value="Nucleotide_cyclase"/>
</dbReference>
<feature type="non-terminal residue" evidence="4">
    <location>
        <position position="1"/>
    </location>
</feature>
<evidence type="ECO:0000259" key="3">
    <source>
        <dbReference type="PROSITE" id="PS50125"/>
    </source>
</evidence>
<dbReference type="PaxDb" id="35128-Thaps262251"/>
<evidence type="ECO:0000313" key="5">
    <source>
        <dbReference type="Proteomes" id="UP000001449"/>
    </source>
</evidence>
<dbReference type="GO" id="GO:0004016">
    <property type="term" value="F:adenylate cyclase activity"/>
    <property type="evidence" value="ECO:0007669"/>
    <property type="project" value="UniProtKB-EC"/>
</dbReference>
<sequence>GSILILDLSGFTALGERLRLELGSRDGAAEFANRVNNTLSTMVKQVYKYWGDVLMFAGDALICLEQKTRKRVRDCCLSVLGKIATESDFTIHGGAAHGMIRCFFLGTPSKNPGSCAFVVSGRPLKQTGTLLNKARRGEVYVDDETNPITEEEGVVFVTQRQDIDVDEDFDVSQNSVVPRDSANLSELETSVDTVGNFEVNSHARAYLGTLAARRCDQGQQNAMSMLMNELRPVAIVFVGLHDLDDIDPRDSKLLQLMNEAFKILSRITHACNGAVRDMLFDDKGCVFISVFGAHSHEVNPCFDATVSAMRMESALKDLKLNRFSLGVSFGECFCGEVGPPMRSDYVVMGPEVNLAARL</sequence>
<evidence type="ECO:0000313" key="4">
    <source>
        <dbReference type="EMBL" id="EED93436.1"/>
    </source>
</evidence>
<reference evidence="4 5" key="2">
    <citation type="journal article" date="2008" name="Nature">
        <title>The Phaeodactylum genome reveals the evolutionary history of diatom genomes.</title>
        <authorList>
            <person name="Bowler C."/>
            <person name="Allen A.E."/>
            <person name="Badger J.H."/>
            <person name="Grimwood J."/>
            <person name="Jabbari K."/>
            <person name="Kuo A."/>
            <person name="Maheswari U."/>
            <person name="Martens C."/>
            <person name="Maumus F."/>
            <person name="Otillar R.P."/>
            <person name="Rayko E."/>
            <person name="Salamov A."/>
            <person name="Vandepoele K."/>
            <person name="Beszteri B."/>
            <person name="Gruber A."/>
            <person name="Heijde M."/>
            <person name="Katinka M."/>
            <person name="Mock T."/>
            <person name="Valentin K."/>
            <person name="Verret F."/>
            <person name="Berges J.A."/>
            <person name="Brownlee C."/>
            <person name="Cadoret J.P."/>
            <person name="Chiovitti A."/>
            <person name="Choi C.J."/>
            <person name="Coesel S."/>
            <person name="De Martino A."/>
            <person name="Detter J.C."/>
            <person name="Durkin C."/>
            <person name="Falciatore A."/>
            <person name="Fournet J."/>
            <person name="Haruta M."/>
            <person name="Huysman M.J."/>
            <person name="Jenkins B.D."/>
            <person name="Jiroutova K."/>
            <person name="Jorgensen R.E."/>
            <person name="Joubert Y."/>
            <person name="Kaplan A."/>
            <person name="Kroger N."/>
            <person name="Kroth P.G."/>
            <person name="La Roche J."/>
            <person name="Lindquist E."/>
            <person name="Lommer M."/>
            <person name="Martin-Jezequel V."/>
            <person name="Lopez P.J."/>
            <person name="Lucas S."/>
            <person name="Mangogna M."/>
            <person name="McGinnis K."/>
            <person name="Medlin L.K."/>
            <person name="Montsant A."/>
            <person name="Oudot-Le Secq M.P."/>
            <person name="Napoli C."/>
            <person name="Obornik M."/>
            <person name="Parker M.S."/>
            <person name="Petit J.L."/>
            <person name="Porcel B.M."/>
            <person name="Poulsen N."/>
            <person name="Robison M."/>
            <person name="Rychlewski L."/>
            <person name="Rynearson T.A."/>
            <person name="Schmutz J."/>
            <person name="Shapiro H."/>
            <person name="Siaut M."/>
            <person name="Stanley M."/>
            <person name="Sussman M.R."/>
            <person name="Taylor A.R."/>
            <person name="Vardi A."/>
            <person name="von Dassow P."/>
            <person name="Vyverman W."/>
            <person name="Willis A."/>
            <person name="Wyrwicz L.S."/>
            <person name="Rokhsar D.S."/>
            <person name="Weissenbach J."/>
            <person name="Armbrust E.V."/>
            <person name="Green B.R."/>
            <person name="Van de Peer Y."/>
            <person name="Grigoriev I.V."/>
        </authorList>
    </citation>
    <scope>NUCLEOTIDE SEQUENCE [LARGE SCALE GENOMIC DNA]</scope>
    <source>
        <strain evidence="4 5">CCMP1335</strain>
    </source>
</reference>
<dbReference type="Gene3D" id="3.30.70.1230">
    <property type="entry name" value="Nucleotide cyclase"/>
    <property type="match status" value="2"/>
</dbReference>
<dbReference type="Proteomes" id="UP000001449">
    <property type="component" value="Chromosome 4"/>
</dbReference>
<dbReference type="EMBL" id="CM000641">
    <property type="protein sequence ID" value="EED93436.1"/>
    <property type="molecule type" value="Genomic_DNA"/>
</dbReference>
<dbReference type="SMR" id="B8C003"/>
<evidence type="ECO:0000256" key="1">
    <source>
        <dbReference type="ARBA" id="ARBA00022741"/>
    </source>
</evidence>
<keyword evidence="2" id="KW-0067">ATP-binding</keyword>
<keyword evidence="1" id="KW-0547">Nucleotide-binding</keyword>
<dbReference type="PROSITE" id="PS50125">
    <property type="entry name" value="GUANYLATE_CYCLASE_2"/>
    <property type="match status" value="1"/>
</dbReference>
<accession>B8C003</accession>
<reference evidence="4 5" key="1">
    <citation type="journal article" date="2004" name="Science">
        <title>The genome of the diatom Thalassiosira pseudonana: ecology, evolution, and metabolism.</title>
        <authorList>
            <person name="Armbrust E.V."/>
            <person name="Berges J.A."/>
            <person name="Bowler C."/>
            <person name="Green B.R."/>
            <person name="Martinez D."/>
            <person name="Putnam N.H."/>
            <person name="Zhou S."/>
            <person name="Allen A.E."/>
            <person name="Apt K.E."/>
            <person name="Bechner M."/>
            <person name="Brzezinski M.A."/>
            <person name="Chaal B.K."/>
            <person name="Chiovitti A."/>
            <person name="Davis A.K."/>
            <person name="Demarest M.S."/>
            <person name="Detter J.C."/>
            <person name="Glavina T."/>
            <person name="Goodstein D."/>
            <person name="Hadi M.Z."/>
            <person name="Hellsten U."/>
            <person name="Hildebrand M."/>
            <person name="Jenkins B.D."/>
            <person name="Jurka J."/>
            <person name="Kapitonov V.V."/>
            <person name="Kroger N."/>
            <person name="Lau W.W."/>
            <person name="Lane T.W."/>
            <person name="Larimer F.W."/>
            <person name="Lippmeier J.C."/>
            <person name="Lucas S."/>
            <person name="Medina M."/>
            <person name="Montsant A."/>
            <person name="Obornik M."/>
            <person name="Parker M.S."/>
            <person name="Palenik B."/>
            <person name="Pazour G.J."/>
            <person name="Richardson P.M."/>
            <person name="Rynearson T.A."/>
            <person name="Saito M.A."/>
            <person name="Schwartz D.C."/>
            <person name="Thamatrakoln K."/>
            <person name="Valentin K."/>
            <person name="Vardi A."/>
            <person name="Wilkerson F.P."/>
            <person name="Rokhsar D.S."/>
        </authorList>
    </citation>
    <scope>NUCLEOTIDE SEQUENCE [LARGE SCALE GENOMIC DNA]</scope>
    <source>
        <strain evidence="4 5">CCMP1335</strain>
    </source>
</reference>
<dbReference type="EC" id="4.6.1.1" evidence="4"/>
<dbReference type="AlphaFoldDB" id="B8C003"/>
<feature type="non-terminal residue" evidence="4">
    <location>
        <position position="358"/>
    </location>
</feature>
<evidence type="ECO:0000256" key="2">
    <source>
        <dbReference type="ARBA" id="ARBA00022840"/>
    </source>
</evidence>
<dbReference type="HOGENOM" id="CLU_775232_0_0_1"/>
<dbReference type="InParanoid" id="B8C003"/>
<dbReference type="STRING" id="35128.B8C003"/>
<dbReference type="GO" id="GO:0009190">
    <property type="term" value="P:cyclic nucleotide biosynthetic process"/>
    <property type="evidence" value="ECO:0007669"/>
    <property type="project" value="InterPro"/>
</dbReference>
<keyword evidence="5" id="KW-1185">Reference proteome</keyword>
<feature type="domain" description="Guanylate cyclase" evidence="3">
    <location>
        <begin position="224"/>
        <end position="358"/>
    </location>
</feature>
<dbReference type="GeneID" id="7451914"/>
<dbReference type="PANTHER" id="PTHR16305">
    <property type="entry name" value="TESTICULAR SOLUBLE ADENYLYL CYCLASE"/>
    <property type="match status" value="1"/>
</dbReference>
<dbReference type="InterPro" id="IPR001054">
    <property type="entry name" value="A/G_cyclase"/>
</dbReference>
<dbReference type="PANTHER" id="PTHR16305:SF28">
    <property type="entry name" value="GUANYLATE CYCLASE DOMAIN-CONTAINING PROTEIN"/>
    <property type="match status" value="1"/>
</dbReference>
<organism evidence="4 5">
    <name type="scientific">Thalassiosira pseudonana</name>
    <name type="common">Marine diatom</name>
    <name type="synonym">Cyclotella nana</name>
    <dbReference type="NCBI Taxonomy" id="35128"/>
    <lineage>
        <taxon>Eukaryota</taxon>
        <taxon>Sar</taxon>
        <taxon>Stramenopiles</taxon>
        <taxon>Ochrophyta</taxon>
        <taxon>Bacillariophyta</taxon>
        <taxon>Coscinodiscophyceae</taxon>
        <taxon>Thalassiosirophycidae</taxon>
        <taxon>Thalassiosirales</taxon>
        <taxon>Thalassiosiraceae</taxon>
        <taxon>Thalassiosira</taxon>
    </lineage>
</organism>
<dbReference type="GO" id="GO:0005524">
    <property type="term" value="F:ATP binding"/>
    <property type="evidence" value="ECO:0007669"/>
    <property type="project" value="UniProtKB-KW"/>
</dbReference>
<dbReference type="RefSeq" id="XP_002289899.1">
    <property type="nucleotide sequence ID" value="XM_002289863.1"/>
</dbReference>